<evidence type="ECO:0000313" key="8">
    <source>
        <dbReference type="EMBL" id="PEG30852.1"/>
    </source>
</evidence>
<dbReference type="PANTHER" id="PTHR11360">
    <property type="entry name" value="MONOCARBOXYLATE TRANSPORTER"/>
    <property type="match status" value="1"/>
</dbReference>
<evidence type="ECO:0000313" key="9">
    <source>
        <dbReference type="Proteomes" id="UP000220840"/>
    </source>
</evidence>
<feature type="transmembrane region" description="Helical" evidence="6">
    <location>
        <begin position="132"/>
        <end position="153"/>
    </location>
</feature>
<feature type="transmembrane region" description="Helical" evidence="6">
    <location>
        <begin position="9"/>
        <end position="31"/>
    </location>
</feature>
<dbReference type="AlphaFoldDB" id="A0A2A7MGB0"/>
<evidence type="ECO:0000256" key="5">
    <source>
        <dbReference type="ARBA" id="ARBA00023136"/>
    </source>
</evidence>
<dbReference type="CDD" id="cd17353">
    <property type="entry name" value="MFS_OFA_like"/>
    <property type="match status" value="1"/>
</dbReference>
<feature type="transmembrane region" description="Helical" evidence="6">
    <location>
        <begin position="304"/>
        <end position="327"/>
    </location>
</feature>
<protein>
    <submittedName>
        <fullName evidence="8">MFS transporter</fullName>
    </submittedName>
</protein>
<keyword evidence="2" id="KW-0813">Transport</keyword>
<dbReference type="PROSITE" id="PS50850">
    <property type="entry name" value="MFS"/>
    <property type="match status" value="1"/>
</dbReference>
<dbReference type="InterPro" id="IPR050327">
    <property type="entry name" value="Proton-linked_MCT"/>
</dbReference>
<feature type="transmembrane region" description="Helical" evidence="6">
    <location>
        <begin position="214"/>
        <end position="235"/>
    </location>
</feature>
<evidence type="ECO:0000259" key="7">
    <source>
        <dbReference type="PROSITE" id="PS50850"/>
    </source>
</evidence>
<dbReference type="GO" id="GO:0022857">
    <property type="term" value="F:transmembrane transporter activity"/>
    <property type="evidence" value="ECO:0007669"/>
    <property type="project" value="InterPro"/>
</dbReference>
<proteinExistence type="predicted"/>
<comment type="subcellular location">
    <subcellularLocation>
        <location evidence="1">Cell membrane</location>
        <topology evidence="1">Multi-pass membrane protein</topology>
    </subcellularLocation>
</comment>
<evidence type="ECO:0000256" key="2">
    <source>
        <dbReference type="ARBA" id="ARBA00022448"/>
    </source>
</evidence>
<evidence type="ECO:0000256" key="1">
    <source>
        <dbReference type="ARBA" id="ARBA00004651"/>
    </source>
</evidence>
<feature type="transmembrane region" description="Helical" evidence="6">
    <location>
        <begin position="247"/>
        <end position="268"/>
    </location>
</feature>
<dbReference type="Pfam" id="PF07690">
    <property type="entry name" value="MFS_1"/>
    <property type="match status" value="1"/>
</dbReference>
<dbReference type="STRING" id="137838.GCA_001458595_02218"/>
<feature type="transmembrane region" description="Helical" evidence="6">
    <location>
        <begin position="339"/>
        <end position="358"/>
    </location>
</feature>
<dbReference type="SUPFAM" id="SSF103473">
    <property type="entry name" value="MFS general substrate transporter"/>
    <property type="match status" value="1"/>
</dbReference>
<dbReference type="RefSeq" id="WP_058295019.1">
    <property type="nucleotide sequence ID" value="NZ_CAMRXG010000083.1"/>
</dbReference>
<feature type="transmembrane region" description="Helical" evidence="6">
    <location>
        <begin position="76"/>
        <end position="92"/>
    </location>
</feature>
<comment type="caution">
    <text evidence="8">The sequence shown here is derived from an EMBL/GenBank/DDBJ whole genome shotgun (WGS) entry which is preliminary data.</text>
</comment>
<feature type="transmembrane region" description="Helical" evidence="6">
    <location>
        <begin position="364"/>
        <end position="385"/>
    </location>
</feature>
<feature type="transmembrane region" description="Helical" evidence="6">
    <location>
        <begin position="43"/>
        <end position="64"/>
    </location>
</feature>
<dbReference type="PANTHER" id="PTHR11360:SF317">
    <property type="entry name" value="MAJOR FACILITATOR SUPERFAMILY (MFS) PROFILE DOMAIN-CONTAINING PROTEIN-RELATED"/>
    <property type="match status" value="1"/>
</dbReference>
<keyword evidence="9" id="KW-1185">Reference proteome</keyword>
<dbReference type="Gene3D" id="1.20.1250.20">
    <property type="entry name" value="MFS general substrate transporter like domains"/>
    <property type="match status" value="2"/>
</dbReference>
<feature type="transmembrane region" description="Helical" evidence="6">
    <location>
        <begin position="280"/>
        <end position="298"/>
    </location>
</feature>
<gene>
    <name evidence="8" type="ORF">CQ394_03785</name>
</gene>
<dbReference type="OrthoDB" id="9793415at2"/>
<evidence type="ECO:0000256" key="4">
    <source>
        <dbReference type="ARBA" id="ARBA00022989"/>
    </source>
</evidence>
<dbReference type="InterPro" id="IPR020846">
    <property type="entry name" value="MFS_dom"/>
</dbReference>
<feature type="transmembrane region" description="Helical" evidence="6">
    <location>
        <begin position="98"/>
        <end position="120"/>
    </location>
</feature>
<dbReference type="InterPro" id="IPR011701">
    <property type="entry name" value="MFS"/>
</dbReference>
<keyword evidence="3 6" id="KW-0812">Transmembrane</keyword>
<evidence type="ECO:0000256" key="3">
    <source>
        <dbReference type="ARBA" id="ARBA00022692"/>
    </source>
</evidence>
<accession>A0A2A7MGB0</accession>
<dbReference type="EMBL" id="PDCJ01000001">
    <property type="protein sequence ID" value="PEG30852.1"/>
    <property type="molecule type" value="Genomic_DNA"/>
</dbReference>
<keyword evidence="5 6" id="KW-0472">Membrane</keyword>
<organism evidence="8 9">
    <name type="scientific">Clostridium neonatale</name>
    <dbReference type="NCBI Taxonomy" id="137838"/>
    <lineage>
        <taxon>Bacteria</taxon>
        <taxon>Bacillati</taxon>
        <taxon>Bacillota</taxon>
        <taxon>Clostridia</taxon>
        <taxon>Eubacteriales</taxon>
        <taxon>Clostridiaceae</taxon>
        <taxon>Clostridium</taxon>
    </lineage>
</organism>
<sequence>MKKKLDSRLLIIIGTVIAQIGLGTIYTWSLFNQPIADEFGWDFNKISVTFSITSISLAFSTLFAGKIQEKIGIKKLTIVSGIVLGISLLLASKINSVVMLYVTAGIILGAADGIAYLSILSNCIKWFPEKKGLISGISVGAYGTGSLIFKYINGYMINSKGVSSAFFYWGILAMILIVVGGKFLKDAPEIQEETSGTSGDKEFTVLEMLKTKEAYLLFLVFITACMSGLYVIGIVKDIGVDLVGLTPLVAANAVAMVAIFNTMGRIVLGSLSDKIGQLKVVMYALVITAVSVIVLSFVQLNLITFFVCVAAIAFCFGGCITVFPGIVGDFFGINNETNNYGIIYQGFGVGSLLGTFIATSTGGFKPTFIAIAILCLVSIIIIATINAPHKHLAKSAFNNRIILEK</sequence>
<evidence type="ECO:0000256" key="6">
    <source>
        <dbReference type="SAM" id="Phobius"/>
    </source>
</evidence>
<dbReference type="FunFam" id="1.20.1250.20:FF:000194">
    <property type="entry name" value="Inner membrane protein yhjX"/>
    <property type="match status" value="1"/>
</dbReference>
<keyword evidence="4 6" id="KW-1133">Transmembrane helix</keyword>
<dbReference type="InterPro" id="IPR036259">
    <property type="entry name" value="MFS_trans_sf"/>
</dbReference>
<dbReference type="Proteomes" id="UP000220840">
    <property type="component" value="Unassembled WGS sequence"/>
</dbReference>
<feature type="domain" description="Major facilitator superfamily (MFS) profile" evidence="7">
    <location>
        <begin position="7"/>
        <end position="390"/>
    </location>
</feature>
<dbReference type="GO" id="GO:0005886">
    <property type="term" value="C:plasma membrane"/>
    <property type="evidence" value="ECO:0007669"/>
    <property type="project" value="UniProtKB-SubCell"/>
</dbReference>
<reference evidence="8 9" key="1">
    <citation type="submission" date="2017-10" db="EMBL/GenBank/DDBJ databases">
        <title>Effective Description of Clostridium neonatale sp. nov. linked to necrotizing enterocolitis in neonates and a clarification of species assignable to the genus Clostridium (Prazmowski 1880) emend. Lawson and Rainey 2016.</title>
        <authorList>
            <person name="Bernard K."/>
            <person name="Burdz T."/>
            <person name="Wiebe D."/>
            <person name="Balcewich B."/>
            <person name="Alfa M."/>
            <person name="Bernier A.-M."/>
        </authorList>
    </citation>
    <scope>NUCLEOTIDE SEQUENCE [LARGE SCALE GENOMIC DNA]</scope>
    <source>
        <strain evidence="8 9">LCDC99A005</strain>
    </source>
</reference>
<feature type="transmembrane region" description="Helical" evidence="6">
    <location>
        <begin position="165"/>
        <end position="184"/>
    </location>
</feature>
<name>A0A2A7MGB0_9CLOT</name>
<dbReference type="FunFam" id="1.20.1250.20:FF:000166">
    <property type="entry name" value="Inner membrane protein YhjX"/>
    <property type="match status" value="1"/>
</dbReference>